<reference evidence="3" key="2">
    <citation type="submission" date="2019-09" db="UniProtKB">
        <authorList>
            <consortium name="WormBaseParasite"/>
        </authorList>
    </citation>
    <scope>IDENTIFICATION</scope>
</reference>
<evidence type="ECO:0000313" key="1">
    <source>
        <dbReference type="EMBL" id="VDP46036.1"/>
    </source>
</evidence>
<dbReference type="Proteomes" id="UP000050761">
    <property type="component" value="Unassembled WGS sequence"/>
</dbReference>
<evidence type="ECO:0000313" key="3">
    <source>
        <dbReference type="WBParaSite" id="HPBE_0002458101-mRNA-1"/>
    </source>
</evidence>
<dbReference type="AlphaFoldDB" id="A0A183GPG1"/>
<sequence>MDRVGEPFAHHAQPLRRLLDLLNQQPDPMNNVVRDGGEASRRVAASARSAECSDGGIAQNWARTRHPNLYQYQLELEGNSTGVHQLRHGVITSTCDAKVIHDGDRQFYCENLKGSPFSVIIVSNRDRQTLTYLDKSPGLDISNNPFVTYYLSSRSICGWKLDPLSPWSRFGALPNVECEDDLRLPYALTDALKGWADSWPHYGE</sequence>
<gene>
    <name evidence="1" type="ORF">HPBE_LOCUS24580</name>
</gene>
<keyword evidence="2" id="KW-1185">Reference proteome</keyword>
<proteinExistence type="predicted"/>
<organism evidence="2 3">
    <name type="scientific">Heligmosomoides polygyrus</name>
    <name type="common">Parasitic roundworm</name>
    <dbReference type="NCBI Taxonomy" id="6339"/>
    <lineage>
        <taxon>Eukaryota</taxon>
        <taxon>Metazoa</taxon>
        <taxon>Ecdysozoa</taxon>
        <taxon>Nematoda</taxon>
        <taxon>Chromadorea</taxon>
        <taxon>Rhabditida</taxon>
        <taxon>Rhabditina</taxon>
        <taxon>Rhabditomorpha</taxon>
        <taxon>Strongyloidea</taxon>
        <taxon>Heligmosomidae</taxon>
        <taxon>Heligmosomoides</taxon>
    </lineage>
</organism>
<protein>
    <submittedName>
        <fullName evidence="3">Ricin B-type lectin domain-containing protein</fullName>
    </submittedName>
</protein>
<accession>A0A183GPG1</accession>
<name>A0A183GPG1_HELPZ</name>
<dbReference type="EMBL" id="UZAH01036546">
    <property type="protein sequence ID" value="VDP46036.1"/>
    <property type="molecule type" value="Genomic_DNA"/>
</dbReference>
<accession>A0A3P8HRR9</accession>
<evidence type="ECO:0000313" key="2">
    <source>
        <dbReference type="Proteomes" id="UP000050761"/>
    </source>
</evidence>
<dbReference type="OrthoDB" id="10054666at2759"/>
<dbReference type="WBParaSite" id="HPBE_0002458101-mRNA-1">
    <property type="protein sequence ID" value="HPBE_0002458101-mRNA-1"/>
    <property type="gene ID" value="HPBE_0002458101"/>
</dbReference>
<reference evidence="1 2" key="1">
    <citation type="submission" date="2018-11" db="EMBL/GenBank/DDBJ databases">
        <authorList>
            <consortium name="Pathogen Informatics"/>
        </authorList>
    </citation>
    <scope>NUCLEOTIDE SEQUENCE [LARGE SCALE GENOMIC DNA]</scope>
</reference>